<feature type="region of interest" description="Disordered" evidence="1">
    <location>
        <begin position="38"/>
        <end position="67"/>
    </location>
</feature>
<dbReference type="AlphaFoldDB" id="A0AA87LS70"/>
<evidence type="ECO:0000313" key="3">
    <source>
        <dbReference type="Proteomes" id="UP000004725"/>
    </source>
</evidence>
<feature type="non-terminal residue" evidence="2">
    <location>
        <position position="1"/>
    </location>
</feature>
<feature type="compositionally biased region" description="Low complexity" evidence="1">
    <location>
        <begin position="38"/>
        <end position="51"/>
    </location>
</feature>
<comment type="caution">
    <text evidence="2">The sequence shown here is derived from an EMBL/GenBank/DDBJ whole genome shotgun (WGS) entry which is preliminary data.</text>
</comment>
<dbReference type="Proteomes" id="UP000004725">
    <property type="component" value="Unassembled WGS sequence"/>
</dbReference>
<reference evidence="2 3" key="1">
    <citation type="journal article" date="2012" name="J. Bacteriol.">
        <title>Genome Sequence of the Antarctic Psychrophile Bacterium Planococcus antarcticus DSM 14505.</title>
        <authorList>
            <person name="Margolles A."/>
            <person name="Gueimonde M."/>
            <person name="Sanchez B."/>
        </authorList>
    </citation>
    <scope>NUCLEOTIDE SEQUENCE [LARGE SCALE GENOMIC DNA]</scope>
    <source>
        <strain evidence="2 3">DSM 14505</strain>
    </source>
</reference>
<name>A0AA87LS70_9BACL</name>
<sequence length="93" mass="10164">NEVGKRRNRSRRTLWAHRMWVMQLARQDVAVPVAKDLAPASSSQAPAGSPGCRFTAPAGKSLNEESSGNGFATKLAQRCRSTSLPFADLRSFF</sequence>
<dbReference type="EMBL" id="AJYB01000043">
    <property type="protein sequence ID" value="EIM05984.1"/>
    <property type="molecule type" value="Genomic_DNA"/>
</dbReference>
<proteinExistence type="predicted"/>
<organism evidence="2 3">
    <name type="scientific">Planococcus antarcticus DSM 14505</name>
    <dbReference type="NCBI Taxonomy" id="1185653"/>
    <lineage>
        <taxon>Bacteria</taxon>
        <taxon>Bacillati</taxon>
        <taxon>Bacillota</taxon>
        <taxon>Bacilli</taxon>
        <taxon>Bacillales</taxon>
        <taxon>Caryophanaceae</taxon>
        <taxon>Planococcus</taxon>
    </lineage>
</organism>
<accession>A0AA87LS70</accession>
<evidence type="ECO:0000313" key="2">
    <source>
        <dbReference type="EMBL" id="EIM05984.1"/>
    </source>
</evidence>
<evidence type="ECO:0000256" key="1">
    <source>
        <dbReference type="SAM" id="MobiDB-lite"/>
    </source>
</evidence>
<gene>
    <name evidence="2" type="ORF">A1A1_13297</name>
</gene>
<protein>
    <submittedName>
        <fullName evidence="2">Uncharacterized protein</fullName>
    </submittedName>
</protein>